<reference evidence="1 2" key="1">
    <citation type="submission" date="2018-04" db="EMBL/GenBank/DDBJ databases">
        <title>Draft genome sequence of Pseudomonas syringae pv. actinidiae biovar 1 strains isolated from kiwifruit in Kagawa prefecture.</title>
        <authorList>
            <person name="Tabuchi M."/>
            <person name="Saito M."/>
            <person name="Fujiwara S."/>
            <person name="Sasa N."/>
            <person name="Akimitsu K."/>
            <person name="Gomi K."/>
            <person name="Konishi-Sugita S."/>
            <person name="Hamano K."/>
            <person name="Kataoka I."/>
        </authorList>
    </citation>
    <scope>NUCLEOTIDE SEQUENCE [LARGE SCALE GENOMIC DNA]</scope>
    <source>
        <strain evidence="1 2">MAFF212206</strain>
    </source>
</reference>
<comment type="caution">
    <text evidence="1">The sequence shown here is derived from an EMBL/GenBank/DDBJ whole genome shotgun (WGS) entry which is preliminary data.</text>
</comment>
<organism evidence="1 2">
    <name type="scientific">Pseudomonas syringae pv. actinidiae</name>
    <dbReference type="NCBI Taxonomy" id="103796"/>
    <lineage>
        <taxon>Bacteria</taxon>
        <taxon>Pseudomonadati</taxon>
        <taxon>Pseudomonadota</taxon>
        <taxon>Gammaproteobacteria</taxon>
        <taxon>Pseudomonadales</taxon>
        <taxon>Pseudomonadaceae</taxon>
        <taxon>Pseudomonas</taxon>
        <taxon>Pseudomonas syringae</taxon>
    </lineage>
</organism>
<dbReference type="EMBL" id="BGJZ01000365">
    <property type="protein sequence ID" value="GBH13655.1"/>
    <property type="molecule type" value="Genomic_DNA"/>
</dbReference>
<protein>
    <submittedName>
        <fullName evidence="1">Queuine/archaeosine tRNA-ribosyltransferase</fullName>
    </submittedName>
</protein>
<dbReference type="AlphaFoldDB" id="A0A2V0QTT1"/>
<gene>
    <name evidence="1" type="ORF">KPSA1_07147</name>
</gene>
<dbReference type="Proteomes" id="UP000247480">
    <property type="component" value="Unassembled WGS sequence"/>
</dbReference>
<evidence type="ECO:0000313" key="1">
    <source>
        <dbReference type="EMBL" id="GBH13655.1"/>
    </source>
</evidence>
<evidence type="ECO:0000313" key="2">
    <source>
        <dbReference type="Proteomes" id="UP000247480"/>
    </source>
</evidence>
<name>A0A2V0QTT1_PSESF</name>
<dbReference type="GO" id="GO:0016740">
    <property type="term" value="F:transferase activity"/>
    <property type="evidence" value="ECO:0007669"/>
    <property type="project" value="UniProtKB-KW"/>
</dbReference>
<proteinExistence type="predicted"/>
<sequence length="60" mass="7206">MEQLPLNDRQGNWVQKFDRDDDAGLFVVAQFSRYQDLEQRLRDHLSDSEMVAQRLKDDHE</sequence>
<keyword evidence="1" id="KW-0808">Transferase</keyword>
<accession>A0A2V0QTT1</accession>